<keyword evidence="6 8" id="KW-0472">Membrane</keyword>
<evidence type="ECO:0000256" key="7">
    <source>
        <dbReference type="SAM" id="MobiDB-lite"/>
    </source>
</evidence>
<keyword evidence="2" id="KW-0813">Transport</keyword>
<evidence type="ECO:0000256" key="4">
    <source>
        <dbReference type="ARBA" id="ARBA00022692"/>
    </source>
</evidence>
<feature type="transmembrane region" description="Helical" evidence="8">
    <location>
        <begin position="441"/>
        <end position="463"/>
    </location>
</feature>
<dbReference type="OrthoDB" id="3285241at2"/>
<feature type="transmembrane region" description="Helical" evidence="8">
    <location>
        <begin position="120"/>
        <end position="140"/>
    </location>
</feature>
<evidence type="ECO:0000256" key="1">
    <source>
        <dbReference type="ARBA" id="ARBA00004651"/>
    </source>
</evidence>
<protein>
    <submittedName>
        <fullName evidence="10">Arabinose ABC transporter permease</fullName>
    </submittedName>
</protein>
<dbReference type="Proteomes" id="UP000245590">
    <property type="component" value="Unassembled WGS sequence"/>
</dbReference>
<dbReference type="InterPro" id="IPR011701">
    <property type="entry name" value="MFS"/>
</dbReference>
<dbReference type="PANTHER" id="PTHR23517:SF3">
    <property type="entry name" value="INTEGRAL MEMBRANE TRANSPORT PROTEIN"/>
    <property type="match status" value="1"/>
</dbReference>
<feature type="compositionally biased region" description="Low complexity" evidence="7">
    <location>
        <begin position="262"/>
        <end position="273"/>
    </location>
</feature>
<organism evidence="10 11">
    <name type="scientific">Brachybacterium endophyticum</name>
    <dbReference type="NCBI Taxonomy" id="2182385"/>
    <lineage>
        <taxon>Bacteria</taxon>
        <taxon>Bacillati</taxon>
        <taxon>Actinomycetota</taxon>
        <taxon>Actinomycetes</taxon>
        <taxon>Micrococcales</taxon>
        <taxon>Dermabacteraceae</taxon>
        <taxon>Brachybacterium</taxon>
    </lineage>
</organism>
<evidence type="ECO:0000256" key="8">
    <source>
        <dbReference type="SAM" id="Phobius"/>
    </source>
</evidence>
<evidence type="ECO:0000313" key="10">
    <source>
        <dbReference type="EMBL" id="PWH06676.1"/>
    </source>
</evidence>
<evidence type="ECO:0000256" key="2">
    <source>
        <dbReference type="ARBA" id="ARBA00022448"/>
    </source>
</evidence>
<reference evidence="10 11" key="1">
    <citation type="submission" date="2018-05" db="EMBL/GenBank/DDBJ databases">
        <title>Brachybacterium sp. M1HQ-2T, whole genome shotgun sequence.</title>
        <authorList>
            <person name="Tuo L."/>
        </authorList>
    </citation>
    <scope>NUCLEOTIDE SEQUENCE [LARGE SCALE GENOMIC DNA]</scope>
    <source>
        <strain evidence="10 11">M1HQ-2</strain>
    </source>
</reference>
<dbReference type="AlphaFoldDB" id="A0A2U2RLG0"/>
<evidence type="ECO:0000313" key="11">
    <source>
        <dbReference type="Proteomes" id="UP000245590"/>
    </source>
</evidence>
<dbReference type="Pfam" id="PF07690">
    <property type="entry name" value="MFS_1"/>
    <property type="match status" value="2"/>
</dbReference>
<feature type="transmembrane region" description="Helical" evidence="8">
    <location>
        <begin position="75"/>
        <end position="108"/>
    </location>
</feature>
<keyword evidence="5 8" id="KW-1133">Transmembrane helix</keyword>
<name>A0A2U2RLG0_9MICO</name>
<sequence length="483" mass="49521">MAPRYPAAREGRRAWTSLPWRRIRWKSESVPSSSVPTAVGRSSDGEARRVIRSLIGPVYAPTLIEASGSNALLPVIPLLALALGFSVPATAAITLVFGIAAVLGPIPSARLMDRVGAQRALIGTGILLVATNLVALVVIGRGLQDGPTTVHRGMLVLLLVVMAASSQVWALGRQSYLGGALPSAVRARGMTLFGGMMRIGQVVGPLLGAVVTALGHESWVFALFATLSAAATVMVAVFMVPGEGARTAAGRPGRSTADRSTRSSPMRASPARSRLTRGVLTRMLVVVLGITPLLMARVNRPTIVPLLGAVLGVDATTISIVFGISAVLDIALVVPAGVLMDRFGRAAVAVPCSLVMGVGFVLMGVLASTAGDDGGTGSVTALLVPSLLMSLGNGLGSGIVMTLGIDVSPVHGRTRYLAWWNTLLGVGRLAAPLIVTGVTLIAPVAAAAIVSGVLCLGGGAWLAKVLPHHTPAPVGRTRRAART</sequence>
<feature type="transmembrane region" description="Helical" evidence="8">
    <location>
        <begin position="219"/>
        <end position="241"/>
    </location>
</feature>
<feature type="region of interest" description="Disordered" evidence="7">
    <location>
        <begin position="247"/>
        <end position="273"/>
    </location>
</feature>
<feature type="transmembrane region" description="Helical" evidence="8">
    <location>
        <begin position="152"/>
        <end position="171"/>
    </location>
</feature>
<feature type="transmembrane region" description="Helical" evidence="8">
    <location>
        <begin position="346"/>
        <end position="367"/>
    </location>
</feature>
<keyword evidence="3" id="KW-1003">Cell membrane</keyword>
<accession>A0A2U2RLG0</accession>
<keyword evidence="11" id="KW-1185">Reference proteome</keyword>
<keyword evidence="4 8" id="KW-0812">Transmembrane</keyword>
<dbReference type="EMBL" id="QFKX01000002">
    <property type="protein sequence ID" value="PWH06676.1"/>
    <property type="molecule type" value="Genomic_DNA"/>
</dbReference>
<feature type="transmembrane region" description="Helical" evidence="8">
    <location>
        <begin position="417"/>
        <end position="435"/>
    </location>
</feature>
<dbReference type="Gene3D" id="1.20.1250.20">
    <property type="entry name" value="MFS general substrate transporter like domains"/>
    <property type="match status" value="2"/>
</dbReference>
<comment type="caution">
    <text evidence="10">The sequence shown here is derived from an EMBL/GenBank/DDBJ whole genome shotgun (WGS) entry which is preliminary data.</text>
</comment>
<feature type="transmembrane region" description="Helical" evidence="8">
    <location>
        <begin position="318"/>
        <end position="339"/>
    </location>
</feature>
<evidence type="ECO:0000259" key="9">
    <source>
        <dbReference type="PROSITE" id="PS50850"/>
    </source>
</evidence>
<feature type="transmembrane region" description="Helical" evidence="8">
    <location>
        <begin position="279"/>
        <end position="298"/>
    </location>
</feature>
<gene>
    <name evidence="10" type="ORF">DEO23_07000</name>
</gene>
<feature type="domain" description="Major facilitator superfamily (MFS) profile" evidence="9">
    <location>
        <begin position="54"/>
        <end position="470"/>
    </location>
</feature>
<dbReference type="GO" id="GO:0005886">
    <property type="term" value="C:plasma membrane"/>
    <property type="evidence" value="ECO:0007669"/>
    <property type="project" value="UniProtKB-SubCell"/>
</dbReference>
<dbReference type="PANTHER" id="PTHR23517">
    <property type="entry name" value="RESISTANCE PROTEIN MDTM, PUTATIVE-RELATED-RELATED"/>
    <property type="match status" value="1"/>
</dbReference>
<dbReference type="InterPro" id="IPR036259">
    <property type="entry name" value="MFS_trans_sf"/>
</dbReference>
<evidence type="ECO:0000256" key="6">
    <source>
        <dbReference type="ARBA" id="ARBA00023136"/>
    </source>
</evidence>
<evidence type="ECO:0000256" key="5">
    <source>
        <dbReference type="ARBA" id="ARBA00022989"/>
    </source>
</evidence>
<feature type="transmembrane region" description="Helical" evidence="8">
    <location>
        <begin position="192"/>
        <end position="213"/>
    </location>
</feature>
<dbReference type="SUPFAM" id="SSF103473">
    <property type="entry name" value="MFS general substrate transporter"/>
    <property type="match status" value="1"/>
</dbReference>
<proteinExistence type="predicted"/>
<dbReference type="GO" id="GO:0022857">
    <property type="term" value="F:transmembrane transporter activity"/>
    <property type="evidence" value="ECO:0007669"/>
    <property type="project" value="InterPro"/>
</dbReference>
<dbReference type="InterPro" id="IPR050171">
    <property type="entry name" value="MFS_Transporters"/>
</dbReference>
<dbReference type="InterPro" id="IPR020846">
    <property type="entry name" value="MFS_dom"/>
</dbReference>
<dbReference type="PROSITE" id="PS50850">
    <property type="entry name" value="MFS"/>
    <property type="match status" value="1"/>
</dbReference>
<evidence type="ECO:0000256" key="3">
    <source>
        <dbReference type="ARBA" id="ARBA00022475"/>
    </source>
</evidence>
<comment type="subcellular location">
    <subcellularLocation>
        <location evidence="1">Cell membrane</location>
        <topology evidence="1">Multi-pass membrane protein</topology>
    </subcellularLocation>
</comment>
<feature type="transmembrane region" description="Helical" evidence="8">
    <location>
        <begin position="379"/>
        <end position="405"/>
    </location>
</feature>